<dbReference type="PROSITE" id="PS51257">
    <property type="entry name" value="PROKAR_LIPOPROTEIN"/>
    <property type="match status" value="1"/>
</dbReference>
<evidence type="ECO:0000256" key="1">
    <source>
        <dbReference type="ARBA" id="ARBA00004613"/>
    </source>
</evidence>
<dbReference type="InterPro" id="IPR001134">
    <property type="entry name" value="Netrin_domain"/>
</dbReference>
<dbReference type="EMBL" id="JAUCMV010000003">
    <property type="protein sequence ID" value="KAK0410815.1"/>
    <property type="molecule type" value="Genomic_DNA"/>
</dbReference>
<evidence type="ECO:0000313" key="9">
    <source>
        <dbReference type="Proteomes" id="UP001175271"/>
    </source>
</evidence>
<comment type="subcellular location">
    <subcellularLocation>
        <location evidence="1">Secreted</location>
    </subcellularLocation>
</comment>
<dbReference type="AlphaFoldDB" id="A0AA39HRN3"/>
<feature type="domain" description="NTR" evidence="7">
    <location>
        <begin position="18"/>
        <end position="140"/>
    </location>
</feature>
<feature type="disulfide bond" evidence="5">
    <location>
        <begin position="18"/>
        <end position="86"/>
    </location>
</feature>
<evidence type="ECO:0000256" key="4">
    <source>
        <dbReference type="PIRSR" id="PIRSR601820-1"/>
    </source>
</evidence>
<reference evidence="8" key="1">
    <citation type="submission" date="2023-06" db="EMBL/GenBank/DDBJ databases">
        <title>Genomic analysis of the entomopathogenic nematode Steinernema hermaphroditum.</title>
        <authorList>
            <person name="Schwarz E.M."/>
            <person name="Heppert J.K."/>
            <person name="Baniya A."/>
            <person name="Schwartz H.T."/>
            <person name="Tan C.-H."/>
            <person name="Antoshechkin I."/>
            <person name="Sternberg P.W."/>
            <person name="Goodrich-Blair H."/>
            <person name="Dillman A.R."/>
        </authorList>
    </citation>
    <scope>NUCLEOTIDE SEQUENCE</scope>
    <source>
        <strain evidence="8">PS9179</strain>
        <tissue evidence="8">Whole animal</tissue>
    </source>
</reference>
<dbReference type="Gene3D" id="2.40.50.120">
    <property type="match status" value="1"/>
</dbReference>
<dbReference type="PANTHER" id="PTHR11844">
    <property type="entry name" value="METALLOPROTEASE INHIBITOR"/>
    <property type="match status" value="1"/>
</dbReference>
<dbReference type="GO" id="GO:0008191">
    <property type="term" value="F:metalloendopeptidase inhibitor activity"/>
    <property type="evidence" value="ECO:0007669"/>
    <property type="project" value="InterPro"/>
</dbReference>
<name>A0AA39HRN3_9BILA</name>
<dbReference type="PROSITE" id="PS50189">
    <property type="entry name" value="NTR"/>
    <property type="match status" value="1"/>
</dbReference>
<evidence type="ECO:0000256" key="6">
    <source>
        <dbReference type="SAM" id="SignalP"/>
    </source>
</evidence>
<keyword evidence="3 5" id="KW-1015">Disulfide bond</keyword>
<dbReference type="GO" id="GO:0046872">
    <property type="term" value="F:metal ion binding"/>
    <property type="evidence" value="ECO:0007669"/>
    <property type="project" value="UniProtKB-KW"/>
</dbReference>
<dbReference type="GO" id="GO:0051045">
    <property type="term" value="P:negative regulation of membrane protein ectodomain proteolysis"/>
    <property type="evidence" value="ECO:0007669"/>
    <property type="project" value="TreeGrafter"/>
</dbReference>
<keyword evidence="9" id="KW-1185">Reference proteome</keyword>
<sequence length="141" mass="15489">MKRAAVLLFVVIGIAFACRCRLPTPKEAFCGSDWVGVFKVLQKNTIPDSQQISYTVQVVNAFRAVYAVPTIGSTNLLFTQYTSAACGIEGLENGKQYLLAGSATEGLQMNSCTQFEWSLDWNEVPDDVKTALQNGTYYPCN</sequence>
<dbReference type="Proteomes" id="UP001175271">
    <property type="component" value="Unassembled WGS sequence"/>
</dbReference>
<dbReference type="InterPro" id="IPR001820">
    <property type="entry name" value="TIMP"/>
</dbReference>
<dbReference type="GO" id="GO:0031012">
    <property type="term" value="C:extracellular matrix"/>
    <property type="evidence" value="ECO:0007669"/>
    <property type="project" value="TreeGrafter"/>
</dbReference>
<feature type="signal peptide" evidence="6">
    <location>
        <begin position="1"/>
        <end position="17"/>
    </location>
</feature>
<feature type="disulfide bond" evidence="5">
    <location>
        <begin position="20"/>
        <end position="112"/>
    </location>
</feature>
<comment type="caution">
    <text evidence="8">The sequence shown here is derived from an EMBL/GenBank/DDBJ whole genome shotgun (WGS) entry which is preliminary data.</text>
</comment>
<keyword evidence="2" id="KW-0964">Secreted</keyword>
<dbReference type="GO" id="GO:0002020">
    <property type="term" value="F:protease binding"/>
    <property type="evidence" value="ECO:0007669"/>
    <property type="project" value="TreeGrafter"/>
</dbReference>
<feature type="chain" id="PRO_5041264007" description="NTR domain-containing protein" evidence="6">
    <location>
        <begin position="18"/>
        <end position="141"/>
    </location>
</feature>
<dbReference type="InterPro" id="IPR008993">
    <property type="entry name" value="TIMP-like_OB-fold"/>
</dbReference>
<proteinExistence type="predicted"/>
<evidence type="ECO:0000256" key="5">
    <source>
        <dbReference type="PIRSR" id="PIRSR601820-3"/>
    </source>
</evidence>
<dbReference type="Pfam" id="PF00965">
    <property type="entry name" value="TIMP"/>
    <property type="match status" value="1"/>
</dbReference>
<keyword evidence="4" id="KW-0479">Metal-binding</keyword>
<evidence type="ECO:0000259" key="7">
    <source>
        <dbReference type="PROSITE" id="PS50189"/>
    </source>
</evidence>
<evidence type="ECO:0000256" key="2">
    <source>
        <dbReference type="ARBA" id="ARBA00022525"/>
    </source>
</evidence>
<keyword evidence="6" id="KW-0732">Signal</keyword>
<feature type="binding site" evidence="4">
    <location>
        <position position="18"/>
    </location>
    <ligand>
        <name>Zn(2+)</name>
        <dbReference type="ChEBI" id="CHEBI:29105"/>
        <note>ligand shared with metalloproteinase partner</note>
    </ligand>
</feature>
<keyword evidence="4" id="KW-0862">Zinc</keyword>
<dbReference type="SUPFAM" id="SSF50242">
    <property type="entry name" value="TIMP-like"/>
    <property type="match status" value="1"/>
</dbReference>
<evidence type="ECO:0000256" key="3">
    <source>
        <dbReference type="ARBA" id="ARBA00023157"/>
    </source>
</evidence>
<accession>A0AA39HRN3</accession>
<evidence type="ECO:0000313" key="8">
    <source>
        <dbReference type="EMBL" id="KAK0410815.1"/>
    </source>
</evidence>
<organism evidence="8 9">
    <name type="scientific">Steinernema hermaphroditum</name>
    <dbReference type="NCBI Taxonomy" id="289476"/>
    <lineage>
        <taxon>Eukaryota</taxon>
        <taxon>Metazoa</taxon>
        <taxon>Ecdysozoa</taxon>
        <taxon>Nematoda</taxon>
        <taxon>Chromadorea</taxon>
        <taxon>Rhabditida</taxon>
        <taxon>Tylenchina</taxon>
        <taxon>Panagrolaimomorpha</taxon>
        <taxon>Strongyloidoidea</taxon>
        <taxon>Steinernematidae</taxon>
        <taxon>Steinernema</taxon>
    </lineage>
</organism>
<gene>
    <name evidence="8" type="ORF">QR680_005339</name>
</gene>
<dbReference type="PANTHER" id="PTHR11844:SF25">
    <property type="entry name" value="NTR DOMAIN-CONTAINING PROTEIN"/>
    <property type="match status" value="1"/>
</dbReference>
<dbReference type="GO" id="GO:0005615">
    <property type="term" value="C:extracellular space"/>
    <property type="evidence" value="ECO:0007669"/>
    <property type="project" value="TreeGrafter"/>
</dbReference>
<protein>
    <recommendedName>
        <fullName evidence="7">NTR domain-containing protein</fullName>
    </recommendedName>
</protein>